<sequence length="1300" mass="143950">MRRRLWIFLTLLVCVSGEYLMGGHLDNNAGSKTRSGKIESSSKRKIRLDDLDLDLIAAESTVAAAGAETLSGDDGDVPRYHIPYPFAFNGGKPFSLEKDPITGKIDFEKAPPVKALNYTGYYHEQDDKENGDDVVDKGQDSGDEKSAYAGQEKNKNKNGHDVGPNEITYTHNFHDFLNLPVHYSSDKYGNDKYPLISSSYANTKVQSGANSYSTYNHRLQHPENDLYVRPVKSSYPPAKTSTYRTTTLDDLKVKWTSTTSPSTITTSASPITMNSSHIAISASTKAPIVTTWKPSSTSITFHSIDRTEIENEKTLLPIEKLHAASHRNPSDISTQSSSDGMTEKAQVTIRYKDPPNLNNFVLSHAKPETKPTQIEEYKDSYDTYESDTEGDGDNEESDYFLPFGDLLRDDVTSAPSTTTSSTTVSTTTSTTVTPSSAETTMTVASSRSTSSTPPTLQENVPTNNPLQFPIISPNKQHLLNNDRKQSIAEHHDIIINHGYRPSSIITSESDRVEPGVMVESTSNIVIPPDQDTVSFVLGNRQNVDGGYYSVGTAVGENPYGSLPETDLFWPLRNDPPDSAKEVKHEQKWWPPSPLKSGNEVDVTKPQNSFATITNTVIHDTKNSSKEKDSSYVVFPNNETKDKNVVTEEHIVIINEADGSIHELPPRTTLTTSTSTATNKTTPNTADDIIGDLPQLAEDLVPPAKSTKPPSYYYHYQFDTSKPNHSRPQRLPLPPRIKPHSGLPASSLDAGIRKRPYSPDVKLPNILPQFRPNAKASHGHRSPDIIGTMPVGQSVSTRIRQSLPPHPSRRPLPPPPSYLQRLNPPPPPIHAVRLALTPKVDSVILPHETEPTIRRLRPPHGVPSIPRGGPEENTPLNRFVHGSGDNGESGENRKENRSKTELKNERESEGSERYPEEPSMTPPRPPLFPKRRTADPPRIATLQMIQQHGEFDDEDSAAQITQPVESVESAELVPTHEAERRKSNNQDLSEMPEQPVYVVYPVNTAVNIHSDDSNEKDGSVVMGTRGPQRPLPPDTLLQNEQDDTHIVYNKPIALNFPYPLERPDPSSVFPVVKETPVLIPSEQRHQQHISAAIESERENEKNDDVNVIPYLQDFLPYRKKNEAAISVTLHRTAPVLSSSSSTSTSTPIAYVYTPTNAPYPIHRLDEDLHDDVTVNDAKQTVLLPSQQPSSSSSSAPAPQNFMAPFVASMSAETPSKNGWSVVVVEPPAVEAERKSDSNSDETKLVDSENNTQTEKNEFDADNFKPQLFGGFKPLYEFPTEETERHDVADTNPEINMPRHSK</sequence>
<feature type="region of interest" description="Disordered" evidence="1">
    <location>
        <begin position="716"/>
        <end position="765"/>
    </location>
</feature>
<feature type="compositionally biased region" description="Low complexity" evidence="1">
    <location>
        <begin position="667"/>
        <end position="685"/>
    </location>
</feature>
<feature type="region of interest" description="Disordered" evidence="1">
    <location>
        <begin position="847"/>
        <end position="993"/>
    </location>
</feature>
<feature type="region of interest" description="Disordered" evidence="1">
    <location>
        <begin position="1229"/>
        <end position="1263"/>
    </location>
</feature>
<evidence type="ECO:0000313" key="3">
    <source>
        <dbReference type="EMBL" id="KAL0102586.1"/>
    </source>
</evidence>
<feature type="compositionally biased region" description="Polar residues" evidence="1">
    <location>
        <begin position="453"/>
        <end position="462"/>
    </location>
</feature>
<feature type="compositionally biased region" description="Basic and acidic residues" evidence="1">
    <location>
        <begin position="889"/>
        <end position="915"/>
    </location>
</feature>
<keyword evidence="4" id="KW-1185">Reference proteome</keyword>
<dbReference type="EMBL" id="JADYXP020000022">
    <property type="protein sequence ID" value="KAL0102586.1"/>
    <property type="molecule type" value="Genomic_DNA"/>
</dbReference>
<feature type="compositionally biased region" description="Pro residues" evidence="1">
    <location>
        <begin position="803"/>
        <end position="828"/>
    </location>
</feature>
<feature type="region of interest" description="Disordered" evidence="1">
    <location>
        <begin position="577"/>
        <end position="601"/>
    </location>
</feature>
<gene>
    <name evidence="3" type="ORF">PUN28_018114</name>
</gene>
<feature type="region of interest" description="Disordered" evidence="1">
    <location>
        <begin position="123"/>
        <end position="164"/>
    </location>
</feature>
<feature type="compositionally biased region" description="Basic and acidic residues" evidence="1">
    <location>
        <begin position="1229"/>
        <end position="1245"/>
    </location>
</feature>
<feature type="compositionally biased region" description="Basic and acidic residues" evidence="1">
    <location>
        <begin position="577"/>
        <end position="587"/>
    </location>
</feature>
<name>A0AAW2EK17_9HYME</name>
<feature type="region of interest" description="Disordered" evidence="1">
    <location>
        <begin position="662"/>
        <end position="687"/>
    </location>
</feature>
<feature type="compositionally biased region" description="Basic and acidic residues" evidence="1">
    <location>
        <begin position="134"/>
        <end position="160"/>
    </location>
</feature>
<accession>A0AAW2EK17</accession>
<feature type="region of interest" description="Disordered" evidence="1">
    <location>
        <begin position="793"/>
        <end position="829"/>
    </location>
</feature>
<protein>
    <submittedName>
        <fullName evidence="3">Uncharacterized protein</fullName>
    </submittedName>
</protein>
<feature type="chain" id="PRO_5043441696" evidence="2">
    <location>
        <begin position="18"/>
        <end position="1300"/>
    </location>
</feature>
<feature type="signal peptide" evidence="2">
    <location>
        <begin position="1"/>
        <end position="17"/>
    </location>
</feature>
<dbReference type="Proteomes" id="UP001430953">
    <property type="component" value="Unassembled WGS sequence"/>
</dbReference>
<proteinExistence type="predicted"/>
<feature type="region of interest" description="Disordered" evidence="1">
    <location>
        <begin position="1278"/>
        <end position="1300"/>
    </location>
</feature>
<reference evidence="3 4" key="1">
    <citation type="submission" date="2023-03" db="EMBL/GenBank/DDBJ databases">
        <title>High recombination rates correlate with genetic variation in Cardiocondyla obscurior ants.</title>
        <authorList>
            <person name="Errbii M."/>
        </authorList>
    </citation>
    <scope>NUCLEOTIDE SEQUENCE [LARGE SCALE GENOMIC DNA]</scope>
    <source>
        <strain evidence="3">Alpha-2009</strain>
        <tissue evidence="3">Whole body</tissue>
    </source>
</reference>
<feature type="region of interest" description="Disordered" evidence="1">
    <location>
        <begin position="354"/>
        <end position="462"/>
    </location>
</feature>
<feature type="compositionally biased region" description="Basic and acidic residues" evidence="1">
    <location>
        <begin position="365"/>
        <end position="381"/>
    </location>
</feature>
<evidence type="ECO:0000256" key="1">
    <source>
        <dbReference type="SAM" id="MobiDB-lite"/>
    </source>
</evidence>
<keyword evidence="2" id="KW-0732">Signal</keyword>
<organism evidence="3 4">
    <name type="scientific">Cardiocondyla obscurior</name>
    <dbReference type="NCBI Taxonomy" id="286306"/>
    <lineage>
        <taxon>Eukaryota</taxon>
        <taxon>Metazoa</taxon>
        <taxon>Ecdysozoa</taxon>
        <taxon>Arthropoda</taxon>
        <taxon>Hexapoda</taxon>
        <taxon>Insecta</taxon>
        <taxon>Pterygota</taxon>
        <taxon>Neoptera</taxon>
        <taxon>Endopterygota</taxon>
        <taxon>Hymenoptera</taxon>
        <taxon>Apocrita</taxon>
        <taxon>Aculeata</taxon>
        <taxon>Formicoidea</taxon>
        <taxon>Formicidae</taxon>
        <taxon>Myrmicinae</taxon>
        <taxon>Cardiocondyla</taxon>
    </lineage>
</organism>
<comment type="caution">
    <text evidence="3">The sequence shown here is derived from an EMBL/GenBank/DDBJ whole genome shotgun (WGS) entry which is preliminary data.</text>
</comment>
<feature type="compositionally biased region" description="Basic and acidic residues" evidence="1">
    <location>
        <begin position="973"/>
        <end position="983"/>
    </location>
</feature>
<evidence type="ECO:0000313" key="4">
    <source>
        <dbReference type="Proteomes" id="UP001430953"/>
    </source>
</evidence>
<feature type="compositionally biased region" description="Acidic residues" evidence="1">
    <location>
        <begin position="382"/>
        <end position="398"/>
    </location>
</feature>
<evidence type="ECO:0000256" key="2">
    <source>
        <dbReference type="SAM" id="SignalP"/>
    </source>
</evidence>
<feature type="compositionally biased region" description="Low complexity" evidence="1">
    <location>
        <begin position="412"/>
        <end position="452"/>
    </location>
</feature>